<dbReference type="InterPro" id="IPR036388">
    <property type="entry name" value="WH-like_DNA-bd_sf"/>
</dbReference>
<dbReference type="SUPFAM" id="SSF46785">
    <property type="entry name" value="Winged helix' DNA-binding domain"/>
    <property type="match status" value="1"/>
</dbReference>
<protein>
    <submittedName>
        <fullName evidence="3">Putative DNA-binding transcriptional regulator YafY</fullName>
    </submittedName>
</protein>
<feature type="domain" description="Helix-turn-helix type 11" evidence="1">
    <location>
        <begin position="61"/>
        <end position="106"/>
    </location>
</feature>
<comment type="caution">
    <text evidence="3">The sequence shown here is derived from an EMBL/GenBank/DDBJ whole genome shotgun (WGS) entry which is preliminary data.</text>
</comment>
<dbReference type="PANTHER" id="PTHR34580">
    <property type="match status" value="1"/>
</dbReference>
<dbReference type="InterPro" id="IPR013196">
    <property type="entry name" value="HTH_11"/>
</dbReference>
<name>A0A2W7RNS2_9BACT</name>
<dbReference type="Proteomes" id="UP000249720">
    <property type="component" value="Unassembled WGS sequence"/>
</dbReference>
<reference evidence="3 4" key="1">
    <citation type="submission" date="2018-06" db="EMBL/GenBank/DDBJ databases">
        <title>Genomic Encyclopedia of Archaeal and Bacterial Type Strains, Phase II (KMG-II): from individual species to whole genera.</title>
        <authorList>
            <person name="Goeker M."/>
        </authorList>
    </citation>
    <scope>NUCLEOTIDE SEQUENCE [LARGE SCALE GENOMIC DNA]</scope>
    <source>
        <strain evidence="3 4">DSM 23241</strain>
    </source>
</reference>
<dbReference type="InterPro" id="IPR026881">
    <property type="entry name" value="WYL_dom"/>
</dbReference>
<sequence>MLRKHTDEKNISIAEMGYKIFFSSATLTLNSKPMAGLKTNRKPVVGLNQKNCQLFLGRYTQLQTKRLLTATELADKFSVSVRTIYRDIRVLEQAGVPILTDEGKGYSLMEGYKIPPIMFSESEANALITVEQLVLKNRDSSLIKEYTEAINKIKAVLRYSTKEKTELLSKRVAVSPAISDINTSNSLMLIQNALTNFQVLNVRYKSEERNEKTERLIEPFALYYSLQENWTLIAFCRLRKDYRMFRLDRILKIQQTELKFTPHKMTLQEYLAEKVKKFKTPDILLS</sequence>
<dbReference type="EMBL" id="QKZV01000006">
    <property type="protein sequence ID" value="PZX61951.1"/>
    <property type="molecule type" value="Genomic_DNA"/>
</dbReference>
<evidence type="ECO:0000259" key="2">
    <source>
        <dbReference type="Pfam" id="PF13280"/>
    </source>
</evidence>
<evidence type="ECO:0000259" key="1">
    <source>
        <dbReference type="Pfam" id="PF08279"/>
    </source>
</evidence>
<accession>A0A2W7RNS2</accession>
<dbReference type="InterPro" id="IPR036390">
    <property type="entry name" value="WH_DNA-bd_sf"/>
</dbReference>
<dbReference type="AlphaFoldDB" id="A0A2W7RNS2"/>
<organism evidence="3 4">
    <name type="scientific">Hydrotalea sandarakina</name>
    <dbReference type="NCBI Taxonomy" id="1004304"/>
    <lineage>
        <taxon>Bacteria</taxon>
        <taxon>Pseudomonadati</taxon>
        <taxon>Bacteroidota</taxon>
        <taxon>Chitinophagia</taxon>
        <taxon>Chitinophagales</taxon>
        <taxon>Chitinophagaceae</taxon>
        <taxon>Hydrotalea</taxon>
    </lineage>
</organism>
<dbReference type="GO" id="GO:0003677">
    <property type="term" value="F:DNA binding"/>
    <property type="evidence" value="ECO:0007669"/>
    <property type="project" value="UniProtKB-KW"/>
</dbReference>
<evidence type="ECO:0000313" key="4">
    <source>
        <dbReference type="Proteomes" id="UP000249720"/>
    </source>
</evidence>
<dbReference type="RefSeq" id="WP_245898041.1">
    <property type="nucleotide sequence ID" value="NZ_QKZV01000006.1"/>
</dbReference>
<dbReference type="InterPro" id="IPR051534">
    <property type="entry name" value="CBASS_pafABC_assoc_protein"/>
</dbReference>
<keyword evidence="3" id="KW-0238">DNA-binding</keyword>
<keyword evidence="4" id="KW-1185">Reference proteome</keyword>
<feature type="domain" description="WYL" evidence="2">
    <location>
        <begin position="187"/>
        <end position="254"/>
    </location>
</feature>
<dbReference type="Pfam" id="PF08279">
    <property type="entry name" value="HTH_11"/>
    <property type="match status" value="1"/>
</dbReference>
<proteinExistence type="predicted"/>
<gene>
    <name evidence="3" type="ORF">LX80_02115</name>
</gene>
<evidence type="ECO:0000313" key="3">
    <source>
        <dbReference type="EMBL" id="PZX61951.1"/>
    </source>
</evidence>
<dbReference type="PANTHER" id="PTHR34580:SF1">
    <property type="entry name" value="PROTEIN PAFC"/>
    <property type="match status" value="1"/>
</dbReference>
<dbReference type="Gene3D" id="1.10.10.10">
    <property type="entry name" value="Winged helix-like DNA-binding domain superfamily/Winged helix DNA-binding domain"/>
    <property type="match status" value="1"/>
</dbReference>
<dbReference type="Pfam" id="PF13280">
    <property type="entry name" value="WYL"/>
    <property type="match status" value="1"/>
</dbReference>
<dbReference type="PROSITE" id="PS52050">
    <property type="entry name" value="WYL"/>
    <property type="match status" value="1"/>
</dbReference>